<evidence type="ECO:0000256" key="4">
    <source>
        <dbReference type="ARBA" id="ARBA00022583"/>
    </source>
</evidence>
<dbReference type="FunFam" id="2.120.10.30:FF:000012">
    <property type="entry name" value="Low density lipoprotein receptor-related protein 1"/>
    <property type="match status" value="1"/>
</dbReference>
<sequence length="4413" mass="491493">TTCVSVSCLFGIGFLPILCDVGEFHCYDEVTCIPEGWLCDGEPDCPDASDETSDRCAGDVVVRCPLNHIQCIGTRKCIHFNKLCNGAIDCEDGFDEGVHCRELLSACHELRCRYGCVMTRNGTFCFCADGFEVGEDGTSCRDHDECAVYGACSQTCLNTYGSYRCSCTEGYILQNDRTSCTAKQDPGDSPPALLIVRSDHIATTRLNGSNLQTLRLLDKYGSLSLDYYYQEEEVCWLLSSDSTGRLRCAKMKNLNGFTMEKDIKTVQSLQNVEHMTIDWLTGNFYFVDRVSDRIFVCNRVGDTCVTIIDLDLTNPKGIAVDPLMGMLFFTDYGNVAKVERCHMDGTNRTRLVDYKTEQPTAVALDLVKKLVYWADSYLDYIEVVDYNGKNRHAVIQRSQVSYIHGLAVFENYLYATHSDPSIGNTMDIFKIHRFNTTEPRTLTSLGSSRGAIRVYHRLTQPKVRSHACETDLYGKPGGCSHICLLSGSYKSRTCQCRTGFSMGNDGQYCKKPKNDLFLFYGKGRPGVIRGLDMNVKSSDEHMVPIEDLVNPRAIDYHTESGQIYFADTTSFLIGRQKIDGNSRETVLKDDLDNVEGISVDWIGNNLYWTNDGYRKTISVARLERASQTRKTLLEGDMSHPRAIVVDPLNSTMYWCDAYYDHIEKIHLNGTGRQVSGSSKIAIFISAISLDCLTSTISGDNACRVNYGGCGTLCLSIPGGRVCACADNQLLEKNNVTCLETVNVRFVSPLPGKFHPTNEVVLRCYECLCISANHSCPIDQFKCLNNRCIPKRWLCDGTNDCGNNEDDMLTQFNDMQESNLVSHTYYFSSVSLDDDCGDGSDEVGCVHSCSNTQFQCSSGRCIPDHWACDGDNDCGDFSDENTTCGGDGCTRDEFHCTADGTCIPERWRCDGDKDCEDGTDEMSCEGTKRMCDPKAKFTCKDTGKCITKSWVCDGDIDCEDRSDEESCEAAVCKPPKYPCANDTSTCLPPEKICNGKPDCADLSDEGPFCDKCLVAKGGCSHQCTVVPGTGVVCSCPAGLQLDSNNRTCEAVDYCSRHLKCSQMCEQYKTTVKCSCYSGWRLGPDGDSCHSTDPFEAFIIFSIRHEIRRIDLHKRDYSLLVPGLRNTIALDFHFNRSLLYWTDVVEDKIYRGRLSGSGGVTGIEVVVQHGLATPEGLAVDWIAGNLYWIDSNLDQIEVARLNGEMRTTLIAGGMEHPRAIALDPGQGCVILFWTDWDATFPRIEAASMSGGGRHIVFKDMEMGAWPNGLTLDHLEKRIVWTDARSDAIYSALYDGSGIIEILRGHEYLSHPFAVSLFGGSVYWTDWRTNTLARANKWTGRNVTVIQKTSAQPFDLQIFHPSRQPQASNPCEENDGCGPCSHMCLINYNRTASCTCPHLMKLSPNKQSCFVLKRFLLYVRRSEIRGVDIDNPYMNVMTALTVPDIDDVTVVDYDAQEERIYWADVKTQTIKRAFINGTWLETVISGDILNCRGLALDWLSRNLYWLSSENDESQINVARLDGSLKTSVIHGIDKPRCLVVHPAKGKIYWTDGNTINIANMDGSNSKVLHQNQREPVGLSLDYTANKLYWISSGNGTINRCNVDGSGLEVLESMKRELTKASALAVMGNKLWWADDDSAHLGTVNKRDGRNPVVLRNKTSGVVHMKVYDREGQRGRNPCQVNNGGCSQLCFPTSENTRSCSCTVGYSLRTDRMSCEGIESFLMYSIHEGIRGIALDPNDNMEALMPITGTLFAVGVDFHAGNDTVYWTDMGLNTISRAKRDQTWREDIITTGISRVEGIAVDWIAGNLYWTDHGFNLIEIARVSGAYRSVVISEGLDQPRAIAVHPQKGYLFWTEWGQSPCIGRARLDGSDQVTLVNSGIAWPNGISIDYEENRLYWCDARTDKIERINLETGESREIVLSAANVDLFSVAVFGAYIYWSDRAHSNGSIRRGFKSEASEAVTMRSGLGVNLKDVTVFNTGREKGTNPCARSNGGCQQLCFHLGSGRRTCSCAHGHLAEDGFACERYEGYLLYSERTLLKSIHLSDESDLNSPVQPFERPAYFKNVIALTFDYRQKNGGGTNRIFFSDIHFGNIQMINDDWTGRSVIAENVGSVEGLAYHRAWDTLYWTSSTTSSITRHSVDQSQPGSFSREAVVTLSEDDHPHVLALNECQNLMFWTNWNEQRPSIMRSTLAGNNMKVIVSTDILTPNGLTIDHKAEKIYFSDGSLGTIERCDYDGSHRYVIVKSGPGTFFGLAIYGEFIFWSDWARRAVLRSNKYTGGETKVLRSDIPHQPMGIIAVANDTNSCELSPCRVNNGGCGDLCLLTPDGRVNCSCRGARVLLDDNKCISENSSCNIHTEFECGNGECINYQFTCDGVAHCKDKSDEKMQYCDNRICRRGFRACYNQRCVANSRFCDGVDDCGDNSDEAFCNNVTCVSSESSCQDGSCITGSAWCNQVIDCADASDEKNCNHTDCSDFYKLGVKERVFISCNSTSLCIHPSWICDGANDCGDYADETNCQISHGQKCEEGHFACPSGNCISSVWLCDGQKDCEDGADEFQCDSSCLWNQFACSKNKCIAKQWLCDGENDCEDGLDESVQICGLVTCAPGLFSCPGSYACVPKHWLCDGERDCPDGSDELAAAGCAPNNTCDDNSFRCHNKACIPLRFVCDHDDDCGDGSDESLECEYRSCGPEEFRCGDGRCLLSAQWECDGYPDCPDGSDELPLNLKCLAAGSLCNGSFFMCSNGRCISEGSLCDKKDDCGDRSDEKNCNVNECLNRRVSGCTQNCQELAVGYKCKCWPGFRLKDDGKTCVDVDECSSSLPCSQRCINTYGSFKCLCVDGYEALERSPNTCKALSVEEPFLILADHHEIRKLSVDGSNYTILKQGLNNIIHIDFDYKKEFIYWIDSSRPSGRRINRMRLNGSDLKIVHRTAVPSALALDWIGKNLYWCDIERKSLEVSKANGLYPSVLVSTGIRNPTDLALDPQSGYVFWVDCCESPYIGRVGMDGRGQVVIIDKEIYSPTALTIDYTNKRLYWADDNHILFANMEGSQRHKVSYDHIQGVMGLTLFEDFVYWTDGKSKSLRRAHKTTGAQGIELLNSWQAIKSVKIYHSLRQPEVPKHQCQVANGGCSHLCLLSPSGEHKCACPTNFYLAADNKTCLSNCTASQFRCGTDECIPFWWKCDTVDDCGDGSDEPADCPEFKCQPGRFQCGTGLCALPPFICDGENDCGDNSDEANCETYICLSGQFKCTRKQKCIPLNLRCNGQDDCGDGEDETDCPESTCSPDQFQCKASMHCISKLWVCDEDPDCTDGSDEANCDEKTCGPHEFRCENNNCIPDHWRCDSQNDCGDNSDEQNCKPLTCNHKDFACANGDCISARFRCDGDYDCHDNSDEKGCEARCAEDQFQCLNNLCISLKWLCDGQEDCKTGEDERNCQGTVLPSCSLNEYVCASGGCVSASLRCDGQDNCLDGSDEAGCVKECKEDEFLCLNHAHCIPRRWRCDDIFDCVDHSDEENCNQGIFFCRPDEFICNNTLCKLHAWVCDGKDDCGDNSDEDTEMCAKLPCPPTRPHRCRNDRVCLRPDQVCNKVDDCGDNSDEKECGVVSGRPRPCGKAEFTCSTQRCIPAQLQCDLFNDCGDAGSDEQDCKAYVCGKKSNPCGEDAICNQTNTSSICHCKSGFRRNLKTGQCEEINECLGFDMCAHYCTNTKGSYKCTCDRNFKEINGNCIVKGPEDRVLYIANDTEIRSFVYPFNQSHGHKFLTRIEDNARIIGMDALLHQQKFIWATQFNPGGLFYKEILDKSQSKTNVGNICSDFRRPRDVSADWITGNIYWTDHSRMHWFSYYTAHWTKLRYSINVGQLRGPNCTRLITDIAGEPYAIAVNPARGMMYWTVIGDHSHIEESAMDGSMRRILLEKNLRRPTGLAIDYFNQRLYWADPELSEIGSVRLDGSDPLVPYRIDIFEDYIYGTGLKHEVFKVHKYGKQPVEFLHLGLEKTTNVMISHRYKQQDAVNPCLRMNCDFMCLLNPMGATCTCPEGKVLINGSCSDLCRPPCENGGRCLANEKGDWRCYCWPDFSGERCEVNHCTDYCFNGGTCMGSPLGKPTCRCPVGFTGPFCEKRVCDYYCLNGGTCDVSLGNQPVCRCMAEYTGDRCLYHICHHYCVNSKACTLSSSGHVECVCPAKYEGNKCEVDKCLRCHGAPCLVNDDTGDVVCNCTNGRMAPSCQLCDGYCYNGGTCHLDPDTNLPFCQCSANWAGTQCERPAPKSSRSDNTSGSEFRSHITHPVSYITKRLTRGWLSLGGLSTRRGKRVTRQPMTNGGINVEIGNPSYNMYEVDHDNHADAGSLLRPNFTLDPHKVCIVRLSVLMCLCHIYNSIFTPLMQPMNYSNPVYAKIYLDGQNCRKPVINIDERRELLPKKLEGTIRETAA</sequence>
<accession>A0A8C7FXR2</accession>
<dbReference type="InterPro" id="IPR026823">
    <property type="entry name" value="cEGF"/>
</dbReference>
<dbReference type="PROSITE" id="PS01187">
    <property type="entry name" value="EGF_CA"/>
    <property type="match status" value="3"/>
</dbReference>
<keyword evidence="8" id="KW-0106">Calcium</keyword>
<evidence type="ECO:0000256" key="14">
    <source>
        <dbReference type="ARBA" id="ARBA00023180"/>
    </source>
</evidence>
<dbReference type="InterPro" id="IPR000033">
    <property type="entry name" value="LDLR_classB_rpt"/>
</dbReference>
<dbReference type="PROSITE" id="PS50026">
    <property type="entry name" value="EGF_3"/>
    <property type="match status" value="6"/>
</dbReference>
<feature type="disulfide bond" evidence="17">
    <location>
        <begin position="3195"/>
        <end position="3207"/>
    </location>
</feature>
<feature type="disulfide bond" evidence="17">
    <location>
        <begin position="3391"/>
        <end position="3403"/>
    </location>
</feature>
<dbReference type="FunFam" id="4.10.400.10:FF:000065">
    <property type="entry name" value="Transmembrane protease serine 7"/>
    <property type="match status" value="1"/>
</dbReference>
<evidence type="ECO:0000256" key="8">
    <source>
        <dbReference type="ARBA" id="ARBA00022837"/>
    </source>
</evidence>
<dbReference type="FunFam" id="4.10.400.10:FF:000018">
    <property type="entry name" value="Low-density lipoprotein receptor-related protein 1"/>
    <property type="match status" value="1"/>
</dbReference>
<proteinExistence type="inferred from homology"/>
<evidence type="ECO:0000256" key="3">
    <source>
        <dbReference type="ARBA" id="ARBA00022536"/>
    </source>
</evidence>
<dbReference type="FunFam" id="2.10.25.10:FF:000129">
    <property type="entry name" value="Low-density lipoprotein receptor-related protein 1"/>
    <property type="match status" value="1"/>
</dbReference>
<keyword evidence="6 19" id="KW-0732">Signal</keyword>
<dbReference type="Pfam" id="PF00058">
    <property type="entry name" value="Ldl_recept_b"/>
    <property type="match status" value="10"/>
</dbReference>
<evidence type="ECO:0000256" key="12">
    <source>
        <dbReference type="ARBA" id="ARBA00023170"/>
    </source>
</evidence>
<feature type="disulfide bond" evidence="17">
    <location>
        <begin position="2356"/>
        <end position="2374"/>
    </location>
</feature>
<feature type="disulfide bond" evidence="17">
    <location>
        <begin position="3353"/>
        <end position="3365"/>
    </location>
</feature>
<feature type="disulfide bond" evidence="16">
    <location>
        <begin position="4213"/>
        <end position="4223"/>
    </location>
</feature>
<evidence type="ECO:0000256" key="2">
    <source>
        <dbReference type="ARBA" id="ARBA00009939"/>
    </source>
</evidence>
<feature type="repeat" description="LDL-receptor class B" evidence="18">
    <location>
        <begin position="1182"/>
        <end position="1224"/>
    </location>
</feature>
<feature type="disulfide bond" evidence="17">
    <location>
        <begin position="2429"/>
        <end position="2441"/>
    </location>
</feature>
<dbReference type="FunFam" id="4.10.400.10:FF:000015">
    <property type="entry name" value="Low-density lipoprotein receptor-related protein 1"/>
    <property type="match status" value="1"/>
</dbReference>
<keyword evidence="13" id="KW-0168">Coated pit</keyword>
<feature type="repeat" description="LDL-receptor class B" evidence="18">
    <location>
        <begin position="561"/>
        <end position="603"/>
    </location>
</feature>
<dbReference type="InterPro" id="IPR002172">
    <property type="entry name" value="LDrepeatLR_classA_rpt"/>
</dbReference>
<dbReference type="GO" id="GO:0043235">
    <property type="term" value="C:receptor complex"/>
    <property type="evidence" value="ECO:0007669"/>
    <property type="project" value="TreeGrafter"/>
</dbReference>
<feature type="disulfide bond" evidence="17">
    <location>
        <begin position="2736"/>
        <end position="2754"/>
    </location>
</feature>
<feature type="disulfide bond" evidence="17">
    <location>
        <begin position="951"/>
        <end position="966"/>
    </location>
</feature>
<feature type="repeat" description="LDL-receptor class B" evidence="18">
    <location>
        <begin position="604"/>
        <end position="649"/>
    </location>
</feature>
<dbReference type="GeneTree" id="ENSGT00940000157521"/>
<keyword evidence="5" id="KW-0812">Transmembrane</keyword>
<dbReference type="FunFam" id="4.10.400.10:FF:000110">
    <property type="entry name" value="Low-density lipoprotein receptor-related protein 1B"/>
    <property type="match status" value="1"/>
</dbReference>
<dbReference type="Gene3D" id="4.10.400.10">
    <property type="entry name" value="Low-density Lipoprotein Receptor"/>
    <property type="match status" value="29"/>
</dbReference>
<evidence type="ECO:0000313" key="22">
    <source>
        <dbReference type="Proteomes" id="UP000694557"/>
    </source>
</evidence>
<dbReference type="InterPro" id="IPR023415">
    <property type="entry name" value="LDLR_class-A_CS"/>
</dbReference>
<feature type="disulfide bond" evidence="17">
    <location>
        <begin position="2520"/>
        <end position="2532"/>
    </location>
</feature>
<dbReference type="FunFam" id="4.10.400.10:FF:000070">
    <property type="entry name" value="low-density lipoprotein receptor-related protein 1B"/>
    <property type="match status" value="1"/>
</dbReference>
<dbReference type="FunFam" id="4.10.400.10:FF:000024">
    <property type="entry name" value="Low-density lipoprotein RecePtor related"/>
    <property type="match status" value="1"/>
</dbReference>
<keyword evidence="22" id="KW-1185">Reference proteome</keyword>
<feature type="disulfide bond" evidence="17">
    <location>
        <begin position="3575"/>
        <end position="3590"/>
    </location>
</feature>
<dbReference type="FunFam" id="4.10.400.10:FF:000002">
    <property type="entry name" value="Low-density lipoprotein receptor-related protein 1"/>
    <property type="match status" value="1"/>
</dbReference>
<feature type="repeat" description="LDL-receptor class B" evidence="18">
    <location>
        <begin position="3874"/>
        <end position="3917"/>
    </location>
</feature>
<feature type="disulfide bond" evidence="16">
    <location>
        <begin position="4217"/>
        <end position="4234"/>
    </location>
</feature>
<feature type="disulfide bond" evidence="17">
    <location>
        <begin position="3433"/>
        <end position="3445"/>
    </location>
</feature>
<dbReference type="FunFam" id="4.10.400.10:FF:000010">
    <property type="entry name" value="Low-density lipoprotein receptor-related protein 1"/>
    <property type="match status" value="1"/>
</dbReference>
<evidence type="ECO:0000256" key="7">
    <source>
        <dbReference type="ARBA" id="ARBA00022737"/>
    </source>
</evidence>
<feature type="repeat" description="LDL-receptor class B" evidence="18">
    <location>
        <begin position="2213"/>
        <end position="2255"/>
    </location>
</feature>
<dbReference type="FunFam" id="4.10.400.10:FF:000061">
    <property type="entry name" value="Low-density lipoprotein receptor-related protein 1B"/>
    <property type="match status" value="1"/>
</dbReference>
<comment type="similarity">
    <text evidence="2">Belongs to the LDLR family.</text>
</comment>
<feature type="disulfide bond" evidence="17">
    <location>
        <begin position="3372"/>
        <end position="3387"/>
    </location>
</feature>
<protein>
    <submittedName>
        <fullName evidence="21">LDL receptor related protein 1B</fullName>
    </submittedName>
</protein>
<feature type="disulfide bond" evidence="16">
    <location>
        <begin position="4236"/>
        <end position="4245"/>
    </location>
</feature>
<evidence type="ECO:0000256" key="18">
    <source>
        <dbReference type="PROSITE-ProRule" id="PRU00461"/>
    </source>
</evidence>
<gene>
    <name evidence="21" type="primary">LRP1B</name>
    <name evidence="21" type="synonym">lrp1bb</name>
</gene>
<keyword evidence="9" id="KW-1133">Transmembrane helix</keyword>
<evidence type="ECO:0000256" key="6">
    <source>
        <dbReference type="ARBA" id="ARBA00022729"/>
    </source>
</evidence>
<feature type="disulfide bond" evidence="16">
    <location>
        <begin position="4094"/>
        <end position="4103"/>
    </location>
</feature>
<feature type="disulfide bond" evidence="17">
    <location>
        <begin position="2409"/>
        <end position="2424"/>
    </location>
</feature>
<feature type="disulfide bond" evidence="17">
    <location>
        <begin position="3513"/>
        <end position="3525"/>
    </location>
</feature>
<feature type="disulfide bond" evidence="17">
    <location>
        <begin position="2539"/>
        <end position="2554"/>
    </location>
</feature>
<keyword evidence="11 16" id="KW-1015">Disulfide bond</keyword>
<dbReference type="PROSITE" id="PS00022">
    <property type="entry name" value="EGF_1"/>
    <property type="match status" value="3"/>
</dbReference>
<feature type="disulfide bond" evidence="17">
    <location>
        <begin position="848"/>
        <end position="860"/>
    </location>
</feature>
<reference evidence="21" key="1">
    <citation type="submission" date="2025-08" db="UniProtKB">
        <authorList>
            <consortium name="Ensembl"/>
        </authorList>
    </citation>
    <scope>IDENTIFICATION</scope>
</reference>
<dbReference type="PRINTS" id="PR00261">
    <property type="entry name" value="LDLRECEPTOR"/>
</dbReference>
<dbReference type="PROSITE" id="PS00010">
    <property type="entry name" value="ASX_HYDROXYL"/>
    <property type="match status" value="2"/>
</dbReference>
<feature type="domain" description="EGF-like" evidence="20">
    <location>
        <begin position="4211"/>
        <end position="4246"/>
    </location>
</feature>
<dbReference type="InterPro" id="IPR000742">
    <property type="entry name" value="EGF"/>
</dbReference>
<evidence type="ECO:0000256" key="9">
    <source>
        <dbReference type="ARBA" id="ARBA00022989"/>
    </source>
</evidence>
<feature type="disulfide bond" evidence="17">
    <location>
        <begin position="2397"/>
        <end position="2415"/>
    </location>
</feature>
<evidence type="ECO:0000256" key="11">
    <source>
        <dbReference type="ARBA" id="ARBA00023157"/>
    </source>
</evidence>
<dbReference type="InterPro" id="IPR049883">
    <property type="entry name" value="NOTCH1_EGF-like"/>
</dbReference>
<feature type="disulfide bond" evidence="17">
    <location>
        <begin position="3254"/>
        <end position="3269"/>
    </location>
</feature>
<dbReference type="FunFam" id="2.120.10.30:FF:000019">
    <property type="entry name" value="Low-density lipoprotein receptor-related protein 1"/>
    <property type="match status" value="1"/>
</dbReference>
<feature type="repeat" description="LDL-receptor class B" evidence="18">
    <location>
        <begin position="2168"/>
        <end position="2212"/>
    </location>
</feature>
<dbReference type="InterPro" id="IPR036055">
    <property type="entry name" value="LDL_receptor-like_sf"/>
</dbReference>
<dbReference type="PROSITE" id="PS01209">
    <property type="entry name" value="LDLRA_1"/>
    <property type="match status" value="18"/>
</dbReference>
<evidence type="ECO:0000256" key="1">
    <source>
        <dbReference type="ARBA" id="ARBA00004479"/>
    </source>
</evidence>
<dbReference type="InterPro" id="IPR056588">
    <property type="entry name" value="EGF_LRP2"/>
</dbReference>
<feature type="domain" description="EGF-like" evidence="20">
    <location>
        <begin position="4105"/>
        <end position="4140"/>
    </location>
</feature>
<feature type="disulfide bond" evidence="17">
    <location>
        <begin position="2390"/>
        <end position="2402"/>
    </location>
</feature>
<dbReference type="FunFam" id="2.120.10.30:FF:000009">
    <property type="entry name" value="Putative low-density lipoprotein receptor-related protein 1B"/>
    <property type="match status" value="1"/>
</dbReference>
<feature type="repeat" description="LDL-receptor class B" evidence="18">
    <location>
        <begin position="1455"/>
        <end position="1497"/>
    </location>
</feature>
<keyword evidence="12" id="KW-0675">Receptor</keyword>
<reference evidence="21" key="2">
    <citation type="submission" date="2025-09" db="UniProtKB">
        <authorList>
            <consortium name="Ensembl"/>
        </authorList>
    </citation>
    <scope>IDENTIFICATION</scope>
</reference>
<feature type="disulfide bond" evidence="17">
    <location>
        <begin position="2729"/>
        <end position="2741"/>
    </location>
</feature>
<dbReference type="FunFam" id="4.10.400.10:FF:000073">
    <property type="entry name" value="Low-density lipoprotein receptor-related protein 1B"/>
    <property type="match status" value="1"/>
</dbReference>
<feature type="disulfide bond" evidence="16">
    <location>
        <begin position="4166"/>
        <end position="4175"/>
    </location>
</feature>
<feature type="disulfide bond" evidence="17">
    <location>
        <begin position="2436"/>
        <end position="2454"/>
    </location>
</feature>
<dbReference type="FunFam" id="2.10.25.10:FF:000498">
    <property type="entry name" value="Low-density lipoprotein receptor-related protein 1B"/>
    <property type="match status" value="1"/>
</dbReference>
<feature type="disulfide bond" evidence="16">
    <location>
        <begin position="4108"/>
        <end position="4118"/>
    </location>
</feature>
<feature type="disulfide bond" evidence="17">
    <location>
        <begin position="782"/>
        <end position="800"/>
    </location>
</feature>
<feature type="repeat" description="LDL-receptor class B" evidence="18">
    <location>
        <begin position="1845"/>
        <end position="1888"/>
    </location>
</feature>
<dbReference type="FunFam" id="4.10.400.10:FF:000148">
    <property type="entry name" value="low-density lipoprotein receptor-related protein 1B"/>
    <property type="match status" value="1"/>
</dbReference>
<feature type="disulfide bond" evidence="17">
    <location>
        <begin position="3600"/>
        <end position="3612"/>
    </location>
</feature>
<feature type="disulfide bond" evidence="16">
    <location>
        <begin position="4144"/>
        <end position="4154"/>
    </location>
</feature>
<organism evidence="21 22">
    <name type="scientific">Oncorhynchus kisutch</name>
    <name type="common">Coho salmon</name>
    <name type="synonym">Salmo kisutch</name>
    <dbReference type="NCBI Taxonomy" id="8019"/>
    <lineage>
        <taxon>Eukaryota</taxon>
        <taxon>Metazoa</taxon>
        <taxon>Chordata</taxon>
        <taxon>Craniata</taxon>
        <taxon>Vertebrata</taxon>
        <taxon>Euteleostomi</taxon>
        <taxon>Actinopterygii</taxon>
        <taxon>Neopterygii</taxon>
        <taxon>Teleostei</taxon>
        <taxon>Protacanthopterygii</taxon>
        <taxon>Salmoniformes</taxon>
        <taxon>Salmonidae</taxon>
        <taxon>Salmoninae</taxon>
        <taxon>Oncorhynchus</taxon>
    </lineage>
</organism>
<dbReference type="FunFam" id="2.120.10.30:FF:000241">
    <property type="entry name" value="Low-density lipoprotein receptor-related protein 6"/>
    <property type="match status" value="1"/>
</dbReference>
<dbReference type="Proteomes" id="UP000694557">
    <property type="component" value="Unassembled WGS sequence"/>
</dbReference>
<feature type="domain" description="EGF-like" evidence="20">
    <location>
        <begin position="4141"/>
        <end position="4176"/>
    </location>
</feature>
<dbReference type="Pfam" id="PF00057">
    <property type="entry name" value="Ldl_recept_a"/>
    <property type="match status" value="27"/>
</dbReference>
<evidence type="ECO:0000256" key="17">
    <source>
        <dbReference type="PROSITE-ProRule" id="PRU00124"/>
    </source>
</evidence>
<feature type="disulfide bond" evidence="17">
    <location>
        <begin position="3360"/>
        <end position="3378"/>
    </location>
</feature>
<feature type="disulfide bond" evidence="17">
    <location>
        <begin position="2558"/>
        <end position="2570"/>
    </location>
</feature>
<feature type="disulfide bond" evidence="17">
    <location>
        <begin position="2650"/>
        <end position="2668"/>
    </location>
</feature>
<dbReference type="InterPro" id="IPR000152">
    <property type="entry name" value="EGF-type_Asp/Asn_hydroxyl_site"/>
</dbReference>
<dbReference type="Pfam" id="PF07645">
    <property type="entry name" value="EGF_CA"/>
    <property type="match status" value="2"/>
</dbReference>
<feature type="disulfide bond" evidence="17">
    <location>
        <begin position="855"/>
        <end position="873"/>
    </location>
</feature>
<feature type="repeat" description="LDL-receptor class B" evidence="18">
    <location>
        <begin position="2980"/>
        <end position="3023"/>
    </location>
</feature>
<keyword evidence="14" id="KW-0325">Glycoprotein</keyword>
<feature type="repeat" description="LDL-receptor class B" evidence="18">
    <location>
        <begin position="369"/>
        <end position="412"/>
    </location>
</feature>
<feature type="disulfide bond" evidence="17">
    <location>
        <begin position="3452"/>
        <end position="3467"/>
    </location>
</feature>
<dbReference type="GO" id="GO:0005041">
    <property type="term" value="F:low-density lipoprotein particle receptor activity"/>
    <property type="evidence" value="ECO:0007669"/>
    <property type="project" value="TreeGrafter"/>
</dbReference>
<feature type="repeat" description="LDL-receptor class B" evidence="18">
    <location>
        <begin position="1135"/>
        <end position="1181"/>
    </location>
</feature>
<feature type="repeat" description="LDL-receptor class B" evidence="18">
    <location>
        <begin position="325"/>
        <end position="368"/>
    </location>
</feature>
<dbReference type="GO" id="GO:0005905">
    <property type="term" value="C:clathrin-coated pit"/>
    <property type="evidence" value="ECO:0007669"/>
    <property type="project" value="UniProtKB-KW"/>
</dbReference>
<dbReference type="Pfam" id="PF12662">
    <property type="entry name" value="cEGF"/>
    <property type="match status" value="1"/>
</dbReference>
<dbReference type="FunFam" id="4.10.400.10:FF:000080">
    <property type="entry name" value="Low-density lipoprotein receptor-related protein 1B"/>
    <property type="match status" value="1"/>
</dbReference>
<keyword evidence="7" id="KW-0677">Repeat</keyword>
<evidence type="ECO:0000259" key="20">
    <source>
        <dbReference type="PROSITE" id="PS50026"/>
    </source>
</evidence>
<feature type="disulfide bond" evidence="17">
    <location>
        <begin position="2497"/>
        <end position="2512"/>
    </location>
</feature>
<dbReference type="FunFam" id="2.10.25.10:FF:000505">
    <property type="entry name" value="Low-density lipoprotein receptor-related protein 1"/>
    <property type="match status" value="1"/>
</dbReference>
<feature type="disulfide bond" evidence="17">
    <location>
        <begin position="3294"/>
        <end position="3309"/>
    </location>
</feature>
<evidence type="ECO:0000256" key="10">
    <source>
        <dbReference type="ARBA" id="ARBA00023136"/>
    </source>
</evidence>
<dbReference type="PROSITE" id="PS50068">
    <property type="entry name" value="LDLRA_2"/>
    <property type="match status" value="29"/>
</dbReference>
<dbReference type="Pfam" id="PF24468">
    <property type="entry name" value="EGF_LRP2"/>
    <property type="match status" value="1"/>
</dbReference>
<feature type="disulfide bond" evidence="17">
    <location>
        <begin position="3214"/>
        <end position="3229"/>
    </location>
</feature>
<evidence type="ECO:0000256" key="13">
    <source>
        <dbReference type="ARBA" id="ARBA00023176"/>
    </source>
</evidence>
<dbReference type="FunFam" id="2.10.25.10:FF:000088">
    <property type="entry name" value="Prolow-density lipoprotein receptor-related protein 1"/>
    <property type="match status" value="1"/>
</dbReference>
<dbReference type="Ensembl" id="ENSOKIT00005036044.1">
    <property type="protein sequence ID" value="ENSOKIP00005034155.1"/>
    <property type="gene ID" value="ENSOKIG00005013747.1"/>
</dbReference>
<dbReference type="FunFam" id="4.10.400.10:FF:000012">
    <property type="entry name" value="Low-density lipoprotein receptor-related protein 1"/>
    <property type="match status" value="1"/>
</dbReference>
<dbReference type="FunFam" id="2.10.25.10:FF:000072">
    <property type="entry name" value="Low-density lipoprotein receptor-related protein 1B"/>
    <property type="match status" value="1"/>
</dbReference>
<evidence type="ECO:0000256" key="5">
    <source>
        <dbReference type="ARBA" id="ARBA00022692"/>
    </source>
</evidence>
<comment type="subcellular location">
    <subcellularLocation>
        <location evidence="15">Membrane</location>
        <location evidence="15">Coated pit</location>
    </subcellularLocation>
    <subcellularLocation>
        <location evidence="1">Membrane</location>
        <topology evidence="1">Single-pass type I membrane protein</topology>
    </subcellularLocation>
</comment>
<dbReference type="SUPFAM" id="SSF57424">
    <property type="entry name" value="LDL receptor-like module"/>
    <property type="match status" value="29"/>
</dbReference>
<evidence type="ECO:0000256" key="15">
    <source>
        <dbReference type="ARBA" id="ARBA00037878"/>
    </source>
</evidence>
<feature type="disulfide bond" evidence="16">
    <location>
        <begin position="4130"/>
        <end position="4139"/>
    </location>
</feature>
<keyword evidence="10" id="KW-0472">Membrane</keyword>
<feature type="disulfide bond" evidence="16">
    <location>
        <begin position="2810"/>
        <end position="2820"/>
    </location>
</feature>
<dbReference type="SMART" id="SM00179">
    <property type="entry name" value="EGF_CA"/>
    <property type="match status" value="7"/>
</dbReference>
<name>A0A8C7FXR2_ONCKI</name>
<feature type="disulfide bond" evidence="17">
    <location>
        <begin position="2448"/>
        <end position="2463"/>
    </location>
</feature>
<feature type="chain" id="PRO_5034190398" evidence="19">
    <location>
        <begin position="20"/>
        <end position="4413"/>
    </location>
</feature>
<dbReference type="PANTHER" id="PTHR22722:SF5">
    <property type="entry name" value="LOW-DENSITY LIPOPROTEIN RECEPTOR-RELATED PROTEIN 1B"/>
    <property type="match status" value="1"/>
</dbReference>
<evidence type="ECO:0000256" key="19">
    <source>
        <dbReference type="SAM" id="SignalP"/>
    </source>
</evidence>
<feature type="repeat" description="LDL-receptor class B" evidence="18">
    <location>
        <begin position="1759"/>
        <end position="1801"/>
    </location>
</feature>
<dbReference type="SMART" id="SM00135">
    <property type="entry name" value="LY"/>
    <property type="match status" value="32"/>
</dbReference>
<feature type="domain" description="EGF-like" evidence="20">
    <location>
        <begin position="4068"/>
        <end position="4104"/>
    </location>
</feature>
<feature type="disulfide bond" evidence="17">
    <location>
        <begin position="2643"/>
        <end position="2655"/>
    </location>
</feature>
<feature type="signal peptide" evidence="19">
    <location>
        <begin position="1"/>
        <end position="19"/>
    </location>
</feature>
<dbReference type="CDD" id="cd00112">
    <property type="entry name" value="LDLa"/>
    <property type="match status" value="28"/>
</dbReference>
<dbReference type="SMART" id="SM00192">
    <property type="entry name" value="LDLa"/>
    <property type="match status" value="29"/>
</dbReference>
<dbReference type="InterPro" id="IPR009030">
    <property type="entry name" value="Growth_fac_rcpt_cys_sf"/>
</dbReference>
<keyword evidence="4" id="KW-0254">Endocytosis</keyword>
<dbReference type="CDD" id="cd00054">
    <property type="entry name" value="EGF_CA"/>
    <property type="match status" value="2"/>
</dbReference>
<dbReference type="SUPFAM" id="SSF63825">
    <property type="entry name" value="YWTD domain"/>
    <property type="match status" value="8"/>
</dbReference>
<dbReference type="PANTHER" id="PTHR22722">
    <property type="entry name" value="LOW-DENSITY LIPOPROTEIN RECEPTOR-RELATED PROTEIN 2-RELATED"/>
    <property type="match status" value="1"/>
</dbReference>
<dbReference type="FunFam" id="2.120.10.30:FF:000020">
    <property type="entry name" value="Prolow-density lipoprotein receptor-related protein 1"/>
    <property type="match status" value="1"/>
</dbReference>
<dbReference type="SMART" id="SM00181">
    <property type="entry name" value="EGF"/>
    <property type="match status" value="26"/>
</dbReference>
<dbReference type="InterPro" id="IPR018097">
    <property type="entry name" value="EGF_Ca-bd_CS"/>
</dbReference>
<feature type="disulfide bond" evidence="17">
    <location>
        <begin position="2748"/>
        <end position="2763"/>
    </location>
</feature>
<dbReference type="FunFam" id="2.120.10.30:FF:000018">
    <property type="entry name" value="Low-density lipoprotein receptor-related protein 1"/>
    <property type="match status" value="1"/>
</dbReference>
<feature type="disulfide bond" evidence="17">
    <location>
        <begin position="3202"/>
        <end position="3220"/>
    </location>
</feature>
<dbReference type="GO" id="GO:0005886">
    <property type="term" value="C:plasma membrane"/>
    <property type="evidence" value="ECO:0007669"/>
    <property type="project" value="TreeGrafter"/>
</dbReference>
<dbReference type="PROSITE" id="PS01186">
    <property type="entry name" value="EGF_2"/>
    <property type="match status" value="3"/>
</dbReference>
<feature type="disulfide bond" evidence="17">
    <location>
        <begin position="775"/>
        <end position="787"/>
    </location>
</feature>
<feature type="disulfide bond" evidence="17">
    <location>
        <begin position="3440"/>
        <end position="3458"/>
    </location>
</feature>
<keyword evidence="3 16" id="KW-0245">EGF-like domain</keyword>
<dbReference type="InterPro" id="IPR001881">
    <property type="entry name" value="EGF-like_Ca-bd_dom"/>
</dbReference>
<dbReference type="FunFam" id="2.120.10.30:FF:000010">
    <property type="entry name" value="Low density lipoprotein receptor-related protein 1B"/>
    <property type="match status" value="1"/>
</dbReference>
<feature type="disulfide bond" evidence="17">
    <location>
        <begin position="3410"/>
        <end position="3425"/>
    </location>
</feature>
<feature type="domain" description="EGF-like" evidence="20">
    <location>
        <begin position="142"/>
        <end position="181"/>
    </location>
</feature>
<dbReference type="SUPFAM" id="SSF57184">
    <property type="entry name" value="Growth factor receptor domain"/>
    <property type="match status" value="1"/>
</dbReference>
<comment type="caution">
    <text evidence="16">Lacks conserved residue(s) required for the propagation of feature annotation.</text>
</comment>
<feature type="disulfide bond" evidence="16">
    <location>
        <begin position="146"/>
        <end position="156"/>
    </location>
</feature>
<feature type="disulfide bond" evidence="17">
    <location>
        <begin position="3607"/>
        <end position="3625"/>
    </location>
</feature>
<dbReference type="InterPro" id="IPR011042">
    <property type="entry name" value="6-blade_b-propeller_TolB-like"/>
</dbReference>
<feature type="disulfide bond" evidence="17">
    <location>
        <begin position="2565"/>
        <end position="2583"/>
    </location>
</feature>
<feature type="disulfide bond" evidence="17">
    <location>
        <begin position="3398"/>
        <end position="3416"/>
    </location>
</feature>
<feature type="disulfide bond" evidence="17">
    <location>
        <begin position="3491"/>
        <end position="3506"/>
    </location>
</feature>
<feature type="disulfide bond" evidence="17">
    <location>
        <begin position="3162"/>
        <end position="3180"/>
    </location>
</feature>
<dbReference type="GO" id="GO:0006898">
    <property type="term" value="P:receptor-mediated endocytosis"/>
    <property type="evidence" value="ECO:0007669"/>
    <property type="project" value="UniProtKB-ARBA"/>
</dbReference>
<feature type="disulfide bond" evidence="17">
    <location>
        <begin position="2527"/>
        <end position="2545"/>
    </location>
</feature>
<feature type="disulfide bond" evidence="17">
    <location>
        <begin position="2683"/>
        <end position="2695"/>
    </location>
</feature>
<dbReference type="Gene3D" id="2.10.25.10">
    <property type="entry name" value="Laminin"/>
    <property type="match status" value="13"/>
</dbReference>
<evidence type="ECO:0000313" key="21">
    <source>
        <dbReference type="Ensembl" id="ENSOKIP00005034155.1"/>
    </source>
</evidence>
<dbReference type="Gene3D" id="2.120.10.30">
    <property type="entry name" value="TolB, C-terminal domain"/>
    <property type="match status" value="8"/>
</dbReference>
<feature type="disulfide bond" evidence="17">
    <location>
        <begin position="3520"/>
        <end position="3538"/>
    </location>
</feature>
<feature type="disulfide bond" evidence="17">
    <location>
        <begin position="3333"/>
        <end position="3348"/>
    </location>
</feature>
<dbReference type="FunFam" id="4.10.400.10:FF:000022">
    <property type="entry name" value="LDL receptor related protein 1"/>
    <property type="match status" value="1"/>
</dbReference>
<feature type="disulfide bond" evidence="17">
    <location>
        <begin position="908"/>
        <end position="923"/>
    </location>
</feature>
<dbReference type="FunFam" id="4.10.400.10:FF:000007">
    <property type="entry name" value="Low density lipoprotein receptor-related protein 1"/>
    <property type="match status" value="1"/>
</dbReference>
<dbReference type="InterPro" id="IPR051221">
    <property type="entry name" value="LDLR-related"/>
</dbReference>
<evidence type="ECO:0000256" key="16">
    <source>
        <dbReference type="PROSITE-ProRule" id="PRU00076"/>
    </source>
</evidence>
<dbReference type="SUPFAM" id="SSF57196">
    <property type="entry name" value="EGF/Laminin"/>
    <property type="match status" value="11"/>
</dbReference>
<dbReference type="FunFam" id="2.10.25.10:FF:000009">
    <property type="entry name" value="Low-density lipoprotein receptor isoform 1"/>
    <property type="match status" value="1"/>
</dbReference>
<dbReference type="Pfam" id="PF14670">
    <property type="entry name" value="FXa_inhibition"/>
    <property type="match status" value="3"/>
</dbReference>
<feature type="repeat" description="LDL-receptor class B" evidence="18">
    <location>
        <begin position="2937"/>
        <end position="2979"/>
    </location>
</feature>
<dbReference type="FunFam" id="4.10.400.10:FF:000005">
    <property type="entry name" value="low-density lipoprotein receptor-related protein 1B"/>
    <property type="match status" value="1"/>
</dbReference>
<feature type="disulfide bond" evidence="17">
    <location>
        <begin position="3155"/>
        <end position="3167"/>
    </location>
</feature>
<dbReference type="GO" id="GO:0005509">
    <property type="term" value="F:calcium ion binding"/>
    <property type="evidence" value="ECO:0007669"/>
    <property type="project" value="InterPro"/>
</dbReference>
<feature type="repeat" description="LDL-receptor class B" evidence="18">
    <location>
        <begin position="1802"/>
        <end position="1844"/>
    </location>
</feature>
<feature type="domain" description="EGF-like" evidence="20">
    <location>
        <begin position="2806"/>
        <end position="2841"/>
    </location>
</feature>
<feature type="disulfide bond" evidence="17">
    <location>
        <begin position="3314"/>
        <end position="3326"/>
    </location>
</feature>
<feature type="repeat" description="LDL-receptor class B" evidence="18">
    <location>
        <begin position="1542"/>
        <end position="1581"/>
    </location>
</feature>
<feature type="disulfide bond" evidence="16">
    <location>
        <begin position="4072"/>
        <end position="4082"/>
    </location>
</feature>
<dbReference type="PROSITE" id="PS51120">
    <property type="entry name" value="LDLRB"/>
    <property type="match status" value="16"/>
</dbReference>
<feature type="disulfide bond" evidence="17">
    <location>
        <begin position="3321"/>
        <end position="3339"/>
    </location>
</feature>